<evidence type="ECO:0000313" key="3">
    <source>
        <dbReference type="Proteomes" id="UP000576792"/>
    </source>
</evidence>
<dbReference type="EC" id="3.6.1.11" evidence="2"/>
<dbReference type="Gene3D" id="3.30.420.150">
    <property type="entry name" value="Exopolyphosphatase. Domain 2"/>
    <property type="match status" value="1"/>
</dbReference>
<feature type="domain" description="Ppx/GppA phosphatase N-terminal" evidence="1">
    <location>
        <begin position="17"/>
        <end position="278"/>
    </location>
</feature>
<evidence type="ECO:0000313" key="2">
    <source>
        <dbReference type="EMBL" id="NJC58153.1"/>
    </source>
</evidence>
<organism evidence="2 3">
    <name type="scientific">Brevibacterium marinum</name>
    <dbReference type="NCBI Taxonomy" id="418643"/>
    <lineage>
        <taxon>Bacteria</taxon>
        <taxon>Bacillati</taxon>
        <taxon>Actinomycetota</taxon>
        <taxon>Actinomycetes</taxon>
        <taxon>Micrococcales</taxon>
        <taxon>Brevibacteriaceae</taxon>
        <taxon>Brevibacterium</taxon>
    </lineage>
</organism>
<sequence>MRVAAFDCGTNSLRLLIADVDEQGRMTELRRETRIVRLGQGVDATGEFAPEALERTFAVAREFAEVAAEFSPEKLRFIATSASRDVKNRDEFFAGIFNILGVVPDVITGDEEAHLSFLGATAGHGLDSGPFIVMDLGGGSTELVLGTRDVTSAVSMDIGSVRLTERHMSADVPDQGQIQAAIADIDGHLDKAAEAVDLAAPRTMIGVAGTVTTLTAGILDLASYQRDRIHGTHLRVEDIDGQADKLLSMTRDARAALPYMHPGRVDVIAAGGLLFARIAARMDAAVKAAGAELDIMVSETDILDGTALDLARRQS</sequence>
<dbReference type="InterPro" id="IPR003695">
    <property type="entry name" value="Ppx_GppA_N"/>
</dbReference>
<accession>A0A846S568</accession>
<comment type="caution">
    <text evidence="2">The sequence shown here is derived from an EMBL/GenBank/DDBJ whole genome shotgun (WGS) entry which is preliminary data.</text>
</comment>
<gene>
    <name evidence="2" type="ORF">BKA07_003188</name>
</gene>
<dbReference type="SUPFAM" id="SSF53067">
    <property type="entry name" value="Actin-like ATPase domain"/>
    <property type="match status" value="2"/>
</dbReference>
<reference evidence="2 3" key="1">
    <citation type="submission" date="2020-03" db="EMBL/GenBank/DDBJ databases">
        <title>Sequencing the genomes of 1000 actinobacteria strains.</title>
        <authorList>
            <person name="Klenk H.-P."/>
        </authorList>
    </citation>
    <scope>NUCLEOTIDE SEQUENCE [LARGE SCALE GENOMIC DNA]</scope>
    <source>
        <strain evidence="2 3">DSM 18964</strain>
    </source>
</reference>
<dbReference type="EC" id="3.6.1.40" evidence="2"/>
<proteinExistence type="predicted"/>
<dbReference type="Proteomes" id="UP000576792">
    <property type="component" value="Unassembled WGS sequence"/>
</dbReference>
<dbReference type="EMBL" id="JAATJN010000001">
    <property type="protein sequence ID" value="NJC58153.1"/>
    <property type="molecule type" value="Genomic_DNA"/>
</dbReference>
<keyword evidence="3" id="KW-1185">Reference proteome</keyword>
<dbReference type="InterPro" id="IPR043129">
    <property type="entry name" value="ATPase_NBD"/>
</dbReference>
<dbReference type="PANTHER" id="PTHR30005">
    <property type="entry name" value="EXOPOLYPHOSPHATASE"/>
    <property type="match status" value="1"/>
</dbReference>
<dbReference type="Gene3D" id="3.30.420.40">
    <property type="match status" value="1"/>
</dbReference>
<dbReference type="AlphaFoldDB" id="A0A846S568"/>
<protein>
    <submittedName>
        <fullName evidence="2">Exopolyphosphatase/guanosine-5'-triphosphate, 3'-diphosphate pyrophosphatase</fullName>
        <ecNumber evidence="2">3.6.1.11</ecNumber>
        <ecNumber evidence="2">3.6.1.40</ecNumber>
    </submittedName>
</protein>
<dbReference type="RefSeq" id="WP_167951773.1">
    <property type="nucleotide sequence ID" value="NZ_BAAAPQ010000031.1"/>
</dbReference>
<dbReference type="GO" id="GO:0008894">
    <property type="term" value="F:guanosine-5'-triphosphate,3'-diphosphate diphosphatase activity"/>
    <property type="evidence" value="ECO:0007669"/>
    <property type="project" value="UniProtKB-EC"/>
</dbReference>
<name>A0A846S568_9MICO</name>
<dbReference type="GO" id="GO:0004309">
    <property type="term" value="F:exopolyphosphatase activity"/>
    <property type="evidence" value="ECO:0007669"/>
    <property type="project" value="UniProtKB-EC"/>
</dbReference>
<dbReference type="InterPro" id="IPR050273">
    <property type="entry name" value="GppA/Ppx_hydrolase"/>
</dbReference>
<keyword evidence="2" id="KW-0378">Hydrolase</keyword>
<dbReference type="Pfam" id="PF02541">
    <property type="entry name" value="Ppx-GppA"/>
    <property type="match status" value="1"/>
</dbReference>
<evidence type="ECO:0000259" key="1">
    <source>
        <dbReference type="Pfam" id="PF02541"/>
    </source>
</evidence>
<dbReference type="PANTHER" id="PTHR30005:SF13">
    <property type="entry name" value="EXOPOLYPHOSPHATASE 2"/>
    <property type="match status" value="1"/>
</dbReference>